<feature type="compositionally biased region" description="Acidic residues" evidence="1">
    <location>
        <begin position="121"/>
        <end position="144"/>
    </location>
</feature>
<organism evidence="2 3">
    <name type="scientific">Amycolatopsis acidicola</name>
    <dbReference type="NCBI Taxonomy" id="2596893"/>
    <lineage>
        <taxon>Bacteria</taxon>
        <taxon>Bacillati</taxon>
        <taxon>Actinomycetota</taxon>
        <taxon>Actinomycetes</taxon>
        <taxon>Pseudonocardiales</taxon>
        <taxon>Pseudonocardiaceae</taxon>
        <taxon>Amycolatopsis</taxon>
    </lineage>
</organism>
<dbReference type="OrthoDB" id="3696434at2"/>
<evidence type="ECO:0000313" key="3">
    <source>
        <dbReference type="Proteomes" id="UP000319769"/>
    </source>
</evidence>
<dbReference type="Proteomes" id="UP000319769">
    <property type="component" value="Unassembled WGS sequence"/>
</dbReference>
<dbReference type="AlphaFoldDB" id="A0A5N0VE17"/>
<evidence type="ECO:0000313" key="2">
    <source>
        <dbReference type="EMBL" id="KAA9163623.1"/>
    </source>
</evidence>
<dbReference type="RefSeq" id="WP_144750568.1">
    <property type="nucleotide sequence ID" value="NZ_VMNW02000009.1"/>
</dbReference>
<name>A0A5N0VE17_9PSEU</name>
<reference evidence="2" key="1">
    <citation type="submission" date="2019-09" db="EMBL/GenBank/DDBJ databases">
        <authorList>
            <person name="Teo W.F.A."/>
            <person name="Duangmal K."/>
        </authorList>
    </citation>
    <scope>NUCLEOTIDE SEQUENCE [LARGE SCALE GENOMIC DNA]</scope>
    <source>
        <strain evidence="2">K81G1</strain>
    </source>
</reference>
<feature type="region of interest" description="Disordered" evidence="1">
    <location>
        <begin position="106"/>
        <end position="144"/>
    </location>
</feature>
<sequence>MDAETALSVQREAMTVRGEATSGDGQVTVEVDATGVITGLDLTEQALARGNAKKLSAIVVATAQAAAAQARARMAEALAPLRERNDEIRKALIEANPELAKLRTAVPEVPRTAEDPTAAAWDDDEDDPDELLVAGEEDDEDPLR</sequence>
<dbReference type="Gene3D" id="3.30.1310.10">
    <property type="entry name" value="Nucleoid-associated protein YbaB-like domain"/>
    <property type="match status" value="1"/>
</dbReference>
<protein>
    <submittedName>
        <fullName evidence="2">YbaB/EbfC family nucleoid-associated protein</fullName>
    </submittedName>
</protein>
<comment type="caution">
    <text evidence="2">The sequence shown here is derived from an EMBL/GenBank/DDBJ whole genome shotgun (WGS) entry which is preliminary data.</text>
</comment>
<dbReference type="SUPFAM" id="SSF82607">
    <property type="entry name" value="YbaB-like"/>
    <property type="match status" value="1"/>
</dbReference>
<dbReference type="EMBL" id="VMNW02000009">
    <property type="protein sequence ID" value="KAA9163623.1"/>
    <property type="molecule type" value="Genomic_DNA"/>
</dbReference>
<gene>
    <name evidence="2" type="ORF">FPZ12_008940</name>
</gene>
<proteinExistence type="predicted"/>
<feature type="region of interest" description="Disordered" evidence="1">
    <location>
        <begin position="1"/>
        <end position="21"/>
    </location>
</feature>
<dbReference type="InterPro" id="IPR004401">
    <property type="entry name" value="YbaB/EbfC"/>
</dbReference>
<evidence type="ECO:0000256" key="1">
    <source>
        <dbReference type="SAM" id="MobiDB-lite"/>
    </source>
</evidence>
<dbReference type="GO" id="GO:0003677">
    <property type="term" value="F:DNA binding"/>
    <property type="evidence" value="ECO:0007669"/>
    <property type="project" value="InterPro"/>
</dbReference>
<keyword evidence="3" id="KW-1185">Reference proteome</keyword>
<dbReference type="Pfam" id="PF02575">
    <property type="entry name" value="YbaB_DNA_bd"/>
    <property type="match status" value="1"/>
</dbReference>
<accession>A0A5N0VE17</accession>
<dbReference type="InterPro" id="IPR036894">
    <property type="entry name" value="YbaB-like_sf"/>
</dbReference>